<accession>A0A388K1Z6</accession>
<dbReference type="Pfam" id="PF13650">
    <property type="entry name" value="Asp_protease_2"/>
    <property type="match status" value="1"/>
</dbReference>
<dbReference type="Gramene" id="GBG64068">
    <property type="protein sequence ID" value="GBG64068"/>
    <property type="gene ID" value="CBR_g40514"/>
</dbReference>
<reference evidence="2 3" key="1">
    <citation type="journal article" date="2018" name="Cell">
        <title>The Chara Genome: Secondary Complexity and Implications for Plant Terrestrialization.</title>
        <authorList>
            <person name="Nishiyama T."/>
            <person name="Sakayama H."/>
            <person name="Vries J.D."/>
            <person name="Buschmann H."/>
            <person name="Saint-Marcoux D."/>
            <person name="Ullrich K.K."/>
            <person name="Haas F.B."/>
            <person name="Vanderstraeten L."/>
            <person name="Becker D."/>
            <person name="Lang D."/>
            <person name="Vosolsobe S."/>
            <person name="Rombauts S."/>
            <person name="Wilhelmsson P.K.I."/>
            <person name="Janitza P."/>
            <person name="Kern R."/>
            <person name="Heyl A."/>
            <person name="Rumpler F."/>
            <person name="Villalobos L.I.A.C."/>
            <person name="Clay J.M."/>
            <person name="Skokan R."/>
            <person name="Toyoda A."/>
            <person name="Suzuki Y."/>
            <person name="Kagoshima H."/>
            <person name="Schijlen E."/>
            <person name="Tajeshwar N."/>
            <person name="Catarino B."/>
            <person name="Hetherington A.J."/>
            <person name="Saltykova A."/>
            <person name="Bonnot C."/>
            <person name="Breuninger H."/>
            <person name="Symeonidi A."/>
            <person name="Radhakrishnan G.V."/>
            <person name="Van Nieuwerburgh F."/>
            <person name="Deforce D."/>
            <person name="Chang C."/>
            <person name="Karol K.G."/>
            <person name="Hedrich R."/>
            <person name="Ulvskov P."/>
            <person name="Glockner G."/>
            <person name="Delwiche C.F."/>
            <person name="Petrasek J."/>
            <person name="Van de Peer Y."/>
            <person name="Friml J."/>
            <person name="Beilby M."/>
            <person name="Dolan L."/>
            <person name="Kohara Y."/>
            <person name="Sugano S."/>
            <person name="Fujiyama A."/>
            <person name="Delaux P.-M."/>
            <person name="Quint M."/>
            <person name="TheiBen G."/>
            <person name="Hagemann M."/>
            <person name="Harholt J."/>
            <person name="Dunand C."/>
            <person name="Zachgo S."/>
            <person name="Langdale J."/>
            <person name="Maumus F."/>
            <person name="Straeten D.V.D."/>
            <person name="Gould S.B."/>
            <person name="Rensing S.A."/>
        </authorList>
    </citation>
    <scope>NUCLEOTIDE SEQUENCE [LARGE SCALE GENOMIC DNA]</scope>
    <source>
        <strain evidence="2 3">S276</strain>
    </source>
</reference>
<sequence length="299" mass="32848">MIDAKVTEEKKGKEPMSTTSPRKKRPKKFEMKCTLDEIDTVAPLRRTLMQPMQCTLLEYLAASKSARNELLSITKKVRIPPAGRPTGPGDGPAKEEVQSSRITMEELPASFFLEDEGKKFYVLGSGQLQAVVSGKKMRGLVDNGSESTVCRDSIAKELGLEVDRGVSMSMVVADNKLQPAEGVCHNPLIEVEGVEVTASIFSVKECSSELILGRTWLSAVHATTVDLPDEVRPYRSKVRTGSKWFSRWWMLKMSGTELVFGGGRKPSHECVGSGKKNRPLPTKNSRGTGRTSSMLGDEL</sequence>
<protein>
    <recommendedName>
        <fullName evidence="4">Aspartic peptidase DDI1-type domain-containing protein</fullName>
    </recommendedName>
</protein>
<proteinExistence type="predicted"/>
<dbReference type="Proteomes" id="UP000265515">
    <property type="component" value="Unassembled WGS sequence"/>
</dbReference>
<dbReference type="SUPFAM" id="SSF50630">
    <property type="entry name" value="Acid proteases"/>
    <property type="match status" value="1"/>
</dbReference>
<dbReference type="AlphaFoldDB" id="A0A388K1Z6"/>
<dbReference type="OrthoDB" id="3202009at2759"/>
<organism evidence="2 3">
    <name type="scientific">Chara braunii</name>
    <name type="common">Braun's stonewort</name>
    <dbReference type="NCBI Taxonomy" id="69332"/>
    <lineage>
        <taxon>Eukaryota</taxon>
        <taxon>Viridiplantae</taxon>
        <taxon>Streptophyta</taxon>
        <taxon>Charophyceae</taxon>
        <taxon>Charales</taxon>
        <taxon>Characeae</taxon>
        <taxon>Chara</taxon>
    </lineage>
</organism>
<name>A0A388K1Z6_CHABU</name>
<evidence type="ECO:0000313" key="3">
    <source>
        <dbReference type="Proteomes" id="UP000265515"/>
    </source>
</evidence>
<feature type="compositionally biased region" description="Polar residues" evidence="1">
    <location>
        <begin position="282"/>
        <end position="299"/>
    </location>
</feature>
<evidence type="ECO:0000313" key="2">
    <source>
        <dbReference type="EMBL" id="GBG64068.1"/>
    </source>
</evidence>
<feature type="region of interest" description="Disordered" evidence="1">
    <location>
        <begin position="1"/>
        <end position="27"/>
    </location>
</feature>
<dbReference type="Gene3D" id="2.40.70.10">
    <property type="entry name" value="Acid Proteases"/>
    <property type="match status" value="1"/>
</dbReference>
<comment type="caution">
    <text evidence="2">The sequence shown here is derived from an EMBL/GenBank/DDBJ whole genome shotgun (WGS) entry which is preliminary data.</text>
</comment>
<dbReference type="EMBL" id="BFEA01000046">
    <property type="protein sequence ID" value="GBG64068.1"/>
    <property type="molecule type" value="Genomic_DNA"/>
</dbReference>
<feature type="region of interest" description="Disordered" evidence="1">
    <location>
        <begin position="79"/>
        <end position="99"/>
    </location>
</feature>
<evidence type="ECO:0000256" key="1">
    <source>
        <dbReference type="SAM" id="MobiDB-lite"/>
    </source>
</evidence>
<evidence type="ECO:0008006" key="4">
    <source>
        <dbReference type="Google" id="ProtNLM"/>
    </source>
</evidence>
<dbReference type="CDD" id="cd00303">
    <property type="entry name" value="retropepsin_like"/>
    <property type="match status" value="1"/>
</dbReference>
<gene>
    <name evidence="2" type="ORF">CBR_g40514</name>
</gene>
<feature type="region of interest" description="Disordered" evidence="1">
    <location>
        <begin position="264"/>
        <end position="299"/>
    </location>
</feature>
<dbReference type="InterPro" id="IPR021109">
    <property type="entry name" value="Peptidase_aspartic_dom_sf"/>
</dbReference>
<keyword evidence="3" id="KW-1185">Reference proteome</keyword>
<feature type="compositionally biased region" description="Basic and acidic residues" evidence="1">
    <location>
        <begin position="1"/>
        <end position="14"/>
    </location>
</feature>